<keyword evidence="3" id="KW-1185">Reference proteome</keyword>
<dbReference type="Proteomes" id="UP000199800">
    <property type="component" value="Unassembled WGS sequence"/>
</dbReference>
<sequence>MENLYFEELESVESLDAKDVGTVFGVGFLVGVVAYVGYAALT</sequence>
<accession>A0A1I0DXU9</accession>
<name>A0A1I0DXU9_9FIRM</name>
<dbReference type="RefSeq" id="WP_278280411.1">
    <property type="nucleotide sequence ID" value="NZ_FOHN01000017.1"/>
</dbReference>
<evidence type="ECO:0000313" key="2">
    <source>
        <dbReference type="EMBL" id="SET37546.1"/>
    </source>
</evidence>
<keyword evidence="1" id="KW-0812">Transmembrane</keyword>
<protein>
    <submittedName>
        <fullName evidence="2">Uncharacterized protein</fullName>
    </submittedName>
</protein>
<evidence type="ECO:0000313" key="3">
    <source>
        <dbReference type="Proteomes" id="UP000199800"/>
    </source>
</evidence>
<organism evidence="2 3">
    <name type="scientific">[Clostridium] polysaccharolyticum</name>
    <dbReference type="NCBI Taxonomy" id="29364"/>
    <lineage>
        <taxon>Bacteria</taxon>
        <taxon>Bacillati</taxon>
        <taxon>Bacillota</taxon>
        <taxon>Clostridia</taxon>
        <taxon>Lachnospirales</taxon>
        <taxon>Lachnospiraceae</taxon>
    </lineage>
</organism>
<feature type="transmembrane region" description="Helical" evidence="1">
    <location>
        <begin position="20"/>
        <end position="41"/>
    </location>
</feature>
<evidence type="ECO:0000256" key="1">
    <source>
        <dbReference type="SAM" id="Phobius"/>
    </source>
</evidence>
<reference evidence="2 3" key="1">
    <citation type="submission" date="2016-10" db="EMBL/GenBank/DDBJ databases">
        <authorList>
            <person name="de Groot N.N."/>
        </authorList>
    </citation>
    <scope>NUCLEOTIDE SEQUENCE [LARGE SCALE GENOMIC DNA]</scope>
    <source>
        <strain evidence="2 3">DSM 1801</strain>
    </source>
</reference>
<keyword evidence="1" id="KW-0472">Membrane</keyword>
<proteinExistence type="predicted"/>
<dbReference type="EMBL" id="FOHN01000017">
    <property type="protein sequence ID" value="SET37546.1"/>
    <property type="molecule type" value="Genomic_DNA"/>
</dbReference>
<dbReference type="AlphaFoldDB" id="A0A1I0DXU9"/>
<keyword evidence="1" id="KW-1133">Transmembrane helix</keyword>
<dbReference type="STRING" id="29364.SAMN04487772_11748"/>
<gene>
    <name evidence="2" type="ORF">SAMN04487772_11748</name>
</gene>